<sequence>MTDTTDNRPVPSPCIGVCALGEGDICIACHRSGMEISHWGRMSNEEKRAVWALVRRREQGEAC</sequence>
<dbReference type="STRING" id="49186.SAMN05421647_10828"/>
<reference evidence="1 2" key="1">
    <citation type="submission" date="2017-01" db="EMBL/GenBank/DDBJ databases">
        <authorList>
            <person name="Mah S.A."/>
            <person name="Swanson W.J."/>
            <person name="Moy G.W."/>
            <person name="Vacquier V.D."/>
        </authorList>
    </citation>
    <scope>NUCLEOTIDE SEQUENCE [LARGE SCALE GENOMIC DNA]</scope>
    <source>
        <strain evidence="1 2">DSM 7027</strain>
    </source>
</reference>
<dbReference type="AlphaFoldDB" id="A0A1N6V415"/>
<proteinExistence type="predicted"/>
<dbReference type="eggNOG" id="COG3313">
    <property type="taxonomic scope" value="Bacteria"/>
</dbReference>
<dbReference type="PANTHER" id="PTHR35175:SF2">
    <property type="entry name" value="DUF1289 DOMAIN-CONTAINING PROTEIN"/>
    <property type="match status" value="1"/>
</dbReference>
<keyword evidence="2" id="KW-1185">Reference proteome</keyword>
<protein>
    <recommendedName>
        <fullName evidence="3">Fe-S protein</fullName>
    </recommendedName>
</protein>
<dbReference type="RefSeq" id="WP_010323412.1">
    <property type="nucleotide sequence ID" value="NZ_FTMN01000008.1"/>
</dbReference>
<accession>A0A1N6V415</accession>
<name>A0A1N6V415_9GAMM</name>
<gene>
    <name evidence="1" type="ORF">SAMN05421647_10828</name>
</gene>
<evidence type="ECO:0000313" key="2">
    <source>
        <dbReference type="Proteomes" id="UP000186895"/>
    </source>
</evidence>
<organism evidence="1 2">
    <name type="scientific">Marinobacterium stanieri</name>
    <dbReference type="NCBI Taxonomy" id="49186"/>
    <lineage>
        <taxon>Bacteria</taxon>
        <taxon>Pseudomonadati</taxon>
        <taxon>Pseudomonadota</taxon>
        <taxon>Gammaproteobacteria</taxon>
        <taxon>Oceanospirillales</taxon>
        <taxon>Oceanospirillaceae</taxon>
        <taxon>Marinobacterium</taxon>
    </lineage>
</organism>
<evidence type="ECO:0000313" key="1">
    <source>
        <dbReference type="EMBL" id="SIQ72605.1"/>
    </source>
</evidence>
<dbReference type="Proteomes" id="UP000186895">
    <property type="component" value="Unassembled WGS sequence"/>
</dbReference>
<dbReference type="Pfam" id="PF06945">
    <property type="entry name" value="DUF1289"/>
    <property type="match status" value="1"/>
</dbReference>
<dbReference type="EMBL" id="FTMN01000008">
    <property type="protein sequence ID" value="SIQ72605.1"/>
    <property type="molecule type" value="Genomic_DNA"/>
</dbReference>
<dbReference type="PANTHER" id="PTHR35175">
    <property type="entry name" value="DUF1289 DOMAIN-CONTAINING PROTEIN"/>
    <property type="match status" value="1"/>
</dbReference>
<evidence type="ECO:0008006" key="3">
    <source>
        <dbReference type="Google" id="ProtNLM"/>
    </source>
</evidence>
<dbReference type="InterPro" id="IPR010710">
    <property type="entry name" value="DUF1289"/>
</dbReference>